<evidence type="ECO:0000259" key="8">
    <source>
        <dbReference type="PROSITE" id="PS50113"/>
    </source>
</evidence>
<feature type="domain" description="PAS" evidence="7">
    <location>
        <begin position="327"/>
        <end position="398"/>
    </location>
</feature>
<dbReference type="InterPro" id="IPR003594">
    <property type="entry name" value="HATPase_dom"/>
</dbReference>
<evidence type="ECO:0000259" key="5">
    <source>
        <dbReference type="PROSITE" id="PS50109"/>
    </source>
</evidence>
<comment type="caution">
    <text evidence="9">The sequence shown here is derived from an EMBL/GenBank/DDBJ whole genome shotgun (WGS) entry which is preliminary data.</text>
</comment>
<feature type="modified residue" description="4-aspartylphosphate" evidence="4">
    <location>
        <position position="56"/>
    </location>
</feature>
<dbReference type="SMART" id="SM00448">
    <property type="entry name" value="REC"/>
    <property type="match status" value="1"/>
</dbReference>
<dbReference type="InterPro" id="IPR036097">
    <property type="entry name" value="HisK_dim/P_sf"/>
</dbReference>
<dbReference type="SMART" id="SM00387">
    <property type="entry name" value="HATPase_c"/>
    <property type="match status" value="1"/>
</dbReference>
<dbReference type="Pfam" id="PF00072">
    <property type="entry name" value="Response_reg"/>
    <property type="match status" value="1"/>
</dbReference>
<dbReference type="SMART" id="SM00091">
    <property type="entry name" value="PAS"/>
    <property type="match status" value="1"/>
</dbReference>
<dbReference type="InterPro" id="IPR036890">
    <property type="entry name" value="HATPase_C_sf"/>
</dbReference>
<sequence>MNNQAARILAVDDEPAVLGLLHYVLEQEKYQVLKAADGRAGLSLARTAHPDLILLDINLPDISGFDVCKKLKADADTLGIPVIFLTGAEQDESEFRSFGAGAADFLRKPISRERLCVRVRNVLERKSANEKLAQQARDLALTNERLKESLIMQEQVRRNLLQRDQILCAVNYVAKTFLQAPRWQDVINEVLSYLGGTVNCEHVYLRIFAEGVEAQQDYSWSRPDCPPDCSSVDLLSAWRQPAVALKTGKPLIGVDSGLPASVLEEMEKHHIRTCLILPVYVAKTVRGCLGFDCSLAKRSWEASLVRAMMISADVIGTALQRGQESEERQRLAAAIREFADCVLITDRTGLIQYANPASQSVTGWRPDELAGHSLSELIIGSEEQPDWPQILDSAAQKGQWHGELRSRHKDGSLYDESVVTVPTKDDHGQVNSFCVIRRDQTEKKRLECIAAAANLMENVGFVFSGVRHELANPLNSLKMALSVLRRQMDTLSREKIREFLDRSMGEINRMEYLLSALKNFNLMENQQAAPLDLTAFVQKFKRLHEQDLRHKGIRLELVTEGALHCLADERALHQVLLNLLTNSVNALKKQISPVIIISLARSKPHCIQLRFQDNGCGISPQVRKQLFTPFFTTRINGTGLGLTIVKKMLTEMNCTVTMDGKESEGAWVVITLPEVLPPDK</sequence>
<evidence type="ECO:0000259" key="7">
    <source>
        <dbReference type="PROSITE" id="PS50112"/>
    </source>
</evidence>
<protein>
    <recommendedName>
        <fullName evidence="2">histidine kinase</fullName>
        <ecNumber evidence="2">2.7.13.3</ecNumber>
    </recommendedName>
</protein>
<dbReference type="PROSITE" id="PS50110">
    <property type="entry name" value="RESPONSE_REGULATORY"/>
    <property type="match status" value="1"/>
</dbReference>
<dbReference type="CDD" id="cd00082">
    <property type="entry name" value="HisKA"/>
    <property type="match status" value="1"/>
</dbReference>
<dbReference type="SMART" id="SM00388">
    <property type="entry name" value="HisKA"/>
    <property type="match status" value="1"/>
</dbReference>
<dbReference type="Pfam" id="PF00989">
    <property type="entry name" value="PAS"/>
    <property type="match status" value="1"/>
</dbReference>
<accession>A0A521G5P4</accession>
<dbReference type="PROSITE" id="PS50113">
    <property type="entry name" value="PAC"/>
    <property type="match status" value="1"/>
</dbReference>
<dbReference type="InterPro" id="IPR000700">
    <property type="entry name" value="PAS-assoc_C"/>
</dbReference>
<evidence type="ECO:0000259" key="6">
    <source>
        <dbReference type="PROSITE" id="PS50110"/>
    </source>
</evidence>
<evidence type="ECO:0000256" key="3">
    <source>
        <dbReference type="ARBA" id="ARBA00022553"/>
    </source>
</evidence>
<dbReference type="CDD" id="cd00130">
    <property type="entry name" value="PAS"/>
    <property type="match status" value="1"/>
</dbReference>
<dbReference type="GO" id="GO:0000155">
    <property type="term" value="F:phosphorelay sensor kinase activity"/>
    <property type="evidence" value="ECO:0007669"/>
    <property type="project" value="InterPro"/>
</dbReference>
<dbReference type="InterPro" id="IPR003661">
    <property type="entry name" value="HisK_dim/P_dom"/>
</dbReference>
<dbReference type="Gene3D" id="3.30.450.20">
    <property type="entry name" value="PAS domain"/>
    <property type="match status" value="1"/>
</dbReference>
<dbReference type="PANTHER" id="PTHR43547:SF2">
    <property type="entry name" value="HYBRID SIGNAL TRANSDUCTION HISTIDINE KINASE C"/>
    <property type="match status" value="1"/>
</dbReference>
<gene>
    <name evidence="9" type="ORF">CDV28_101153</name>
</gene>
<dbReference type="Gene3D" id="1.10.287.130">
    <property type="match status" value="1"/>
</dbReference>
<feature type="domain" description="Response regulatory" evidence="6">
    <location>
        <begin position="7"/>
        <end position="123"/>
    </location>
</feature>
<dbReference type="PANTHER" id="PTHR43547">
    <property type="entry name" value="TWO-COMPONENT HISTIDINE KINASE"/>
    <property type="match status" value="1"/>
</dbReference>
<dbReference type="GO" id="GO:0006355">
    <property type="term" value="P:regulation of DNA-templated transcription"/>
    <property type="evidence" value="ECO:0007669"/>
    <property type="project" value="InterPro"/>
</dbReference>
<dbReference type="InterPro" id="IPR011006">
    <property type="entry name" value="CheY-like_superfamily"/>
</dbReference>
<dbReference type="InterPro" id="IPR004358">
    <property type="entry name" value="Sig_transdc_His_kin-like_C"/>
</dbReference>
<dbReference type="EMBL" id="NQJD01000001">
    <property type="protein sequence ID" value="TAA76251.1"/>
    <property type="molecule type" value="Genomic_DNA"/>
</dbReference>
<dbReference type="AlphaFoldDB" id="A0A521G5P4"/>
<name>A0A521G5P4_9BACT</name>
<dbReference type="Gene3D" id="3.40.50.2300">
    <property type="match status" value="1"/>
</dbReference>
<dbReference type="InterPro" id="IPR001789">
    <property type="entry name" value="Sig_transdc_resp-reg_receiver"/>
</dbReference>
<dbReference type="Gene3D" id="3.30.450.40">
    <property type="match status" value="1"/>
</dbReference>
<dbReference type="SUPFAM" id="SSF55874">
    <property type="entry name" value="ATPase domain of HSP90 chaperone/DNA topoisomerase II/histidine kinase"/>
    <property type="match status" value="1"/>
</dbReference>
<dbReference type="InterPro" id="IPR000014">
    <property type="entry name" value="PAS"/>
</dbReference>
<dbReference type="SUPFAM" id="SSF55785">
    <property type="entry name" value="PYP-like sensor domain (PAS domain)"/>
    <property type="match status" value="1"/>
</dbReference>
<dbReference type="EC" id="2.7.13.3" evidence="2"/>
<dbReference type="SUPFAM" id="SSF55781">
    <property type="entry name" value="GAF domain-like"/>
    <property type="match status" value="1"/>
</dbReference>
<dbReference type="InterPro" id="IPR013767">
    <property type="entry name" value="PAS_fold"/>
</dbReference>
<comment type="catalytic activity">
    <reaction evidence="1">
        <text>ATP + protein L-histidine = ADP + protein N-phospho-L-histidine.</text>
        <dbReference type="EC" id="2.7.13.3"/>
    </reaction>
</comment>
<dbReference type="InterPro" id="IPR035965">
    <property type="entry name" value="PAS-like_dom_sf"/>
</dbReference>
<organism evidence="9 10">
    <name type="scientific">Candidatus Electronema aureum</name>
    <dbReference type="NCBI Taxonomy" id="2005002"/>
    <lineage>
        <taxon>Bacteria</taxon>
        <taxon>Pseudomonadati</taxon>
        <taxon>Thermodesulfobacteriota</taxon>
        <taxon>Desulfobulbia</taxon>
        <taxon>Desulfobulbales</taxon>
        <taxon>Desulfobulbaceae</taxon>
        <taxon>Candidatus Electronema</taxon>
    </lineage>
</organism>
<dbReference type="Proteomes" id="UP000316238">
    <property type="component" value="Unassembled WGS sequence"/>
</dbReference>
<keyword evidence="3 4" id="KW-0597">Phosphoprotein</keyword>
<dbReference type="InterPro" id="IPR005467">
    <property type="entry name" value="His_kinase_dom"/>
</dbReference>
<feature type="domain" description="Histidine kinase" evidence="5">
    <location>
        <begin position="465"/>
        <end position="676"/>
    </location>
</feature>
<evidence type="ECO:0000256" key="2">
    <source>
        <dbReference type="ARBA" id="ARBA00012438"/>
    </source>
</evidence>
<dbReference type="Pfam" id="PF00512">
    <property type="entry name" value="HisKA"/>
    <property type="match status" value="1"/>
</dbReference>
<proteinExistence type="predicted"/>
<feature type="domain" description="PAC" evidence="8">
    <location>
        <begin position="400"/>
        <end position="452"/>
    </location>
</feature>
<evidence type="ECO:0000313" key="10">
    <source>
        <dbReference type="Proteomes" id="UP000316238"/>
    </source>
</evidence>
<dbReference type="PROSITE" id="PS50112">
    <property type="entry name" value="PAS"/>
    <property type="match status" value="1"/>
</dbReference>
<keyword evidence="10" id="KW-1185">Reference proteome</keyword>
<dbReference type="SUPFAM" id="SSF52172">
    <property type="entry name" value="CheY-like"/>
    <property type="match status" value="1"/>
</dbReference>
<reference evidence="9" key="1">
    <citation type="submission" date="2017-07" db="EMBL/GenBank/DDBJ databases">
        <title>The cable genome - Insights into the physiology and evolution of filamentous bacteria capable of sulfide oxidation via long distance electron transfer.</title>
        <authorList>
            <person name="Thorup C."/>
            <person name="Bjerg J.T."/>
            <person name="Schreiber L."/>
            <person name="Nielsen L.P."/>
            <person name="Kjeldsen K.U."/>
            <person name="Boesen T."/>
            <person name="Boggild A."/>
            <person name="Meysman F."/>
            <person name="Geelhoed J."/>
            <person name="Schramm A."/>
        </authorList>
    </citation>
    <scope>NUCLEOTIDE SEQUENCE [LARGE SCALE GENOMIC DNA]</scope>
    <source>
        <strain evidence="9">GS</strain>
    </source>
</reference>
<dbReference type="InterPro" id="IPR029016">
    <property type="entry name" value="GAF-like_dom_sf"/>
</dbReference>
<dbReference type="Gene3D" id="3.30.565.10">
    <property type="entry name" value="Histidine kinase-like ATPase, C-terminal domain"/>
    <property type="match status" value="1"/>
</dbReference>
<evidence type="ECO:0000256" key="1">
    <source>
        <dbReference type="ARBA" id="ARBA00000085"/>
    </source>
</evidence>
<evidence type="ECO:0000256" key="4">
    <source>
        <dbReference type="PROSITE-ProRule" id="PRU00169"/>
    </source>
</evidence>
<dbReference type="Pfam" id="PF02518">
    <property type="entry name" value="HATPase_c"/>
    <property type="match status" value="1"/>
</dbReference>
<dbReference type="NCBIfam" id="TIGR00229">
    <property type="entry name" value="sensory_box"/>
    <property type="match status" value="1"/>
</dbReference>
<dbReference type="SUPFAM" id="SSF47384">
    <property type="entry name" value="Homodimeric domain of signal transducing histidine kinase"/>
    <property type="match status" value="1"/>
</dbReference>
<dbReference type="PROSITE" id="PS50109">
    <property type="entry name" value="HIS_KIN"/>
    <property type="match status" value="1"/>
</dbReference>
<dbReference type="PRINTS" id="PR00344">
    <property type="entry name" value="BCTRLSENSOR"/>
</dbReference>
<evidence type="ECO:0000313" key="9">
    <source>
        <dbReference type="EMBL" id="TAA76251.1"/>
    </source>
</evidence>